<reference evidence="9 10" key="1">
    <citation type="submission" date="2016-07" db="EMBL/GenBank/DDBJ databases">
        <title>Pervasive Adenine N6-methylation of Active Genes in Fungi.</title>
        <authorList>
            <consortium name="DOE Joint Genome Institute"/>
            <person name="Mondo S.J."/>
            <person name="Dannebaum R.O."/>
            <person name="Kuo R.C."/>
            <person name="Labutti K."/>
            <person name="Haridas S."/>
            <person name="Kuo A."/>
            <person name="Salamov A."/>
            <person name="Ahrendt S.R."/>
            <person name="Lipzen A."/>
            <person name="Sullivan W."/>
            <person name="Andreopoulos W.B."/>
            <person name="Clum A."/>
            <person name="Lindquist E."/>
            <person name="Daum C."/>
            <person name="Ramamoorthy G.K."/>
            <person name="Gryganskyi A."/>
            <person name="Culley D."/>
            <person name="Magnuson J.K."/>
            <person name="James T.Y."/>
            <person name="O'Malley M.A."/>
            <person name="Stajich J.E."/>
            <person name="Spatafora J.W."/>
            <person name="Visel A."/>
            <person name="Grigoriev I.V."/>
        </authorList>
    </citation>
    <scope>NUCLEOTIDE SEQUENCE [LARGE SCALE GENOMIC DNA]</scope>
    <source>
        <strain evidence="9 10">CBS 931.73</strain>
    </source>
</reference>
<dbReference type="Pfam" id="PF00169">
    <property type="entry name" value="PH"/>
    <property type="match status" value="1"/>
</dbReference>
<dbReference type="GO" id="GO:0005737">
    <property type="term" value="C:cytoplasm"/>
    <property type="evidence" value="ECO:0007669"/>
    <property type="project" value="InterPro"/>
</dbReference>
<dbReference type="SMART" id="SM00233">
    <property type="entry name" value="PH"/>
    <property type="match status" value="1"/>
</dbReference>
<accession>A0A1Y1XST6</accession>
<evidence type="ECO:0000256" key="5">
    <source>
        <dbReference type="SAM" id="Coils"/>
    </source>
</evidence>
<keyword evidence="5" id="KW-0175">Coiled coil</keyword>
<name>A0A1Y1XST6_9FUNG</name>
<dbReference type="SUPFAM" id="SSF57863">
    <property type="entry name" value="ArfGap/RecO-like zinc finger"/>
    <property type="match status" value="1"/>
</dbReference>
<dbReference type="InParanoid" id="A0A1Y1XST6"/>
<dbReference type="GO" id="GO:0008270">
    <property type="term" value="F:zinc ion binding"/>
    <property type="evidence" value="ECO:0007669"/>
    <property type="project" value="UniProtKB-KW"/>
</dbReference>
<dbReference type="AlphaFoldDB" id="A0A1Y1XST6"/>
<dbReference type="CDD" id="cd08204">
    <property type="entry name" value="ArfGap"/>
    <property type="match status" value="1"/>
</dbReference>
<dbReference type="Gene3D" id="1.10.220.150">
    <property type="entry name" value="Arf GTPase activating protein"/>
    <property type="match status" value="1"/>
</dbReference>
<dbReference type="InterPro" id="IPR001849">
    <property type="entry name" value="PH_domain"/>
</dbReference>
<evidence type="ECO:0000259" key="7">
    <source>
        <dbReference type="PROSITE" id="PS50003"/>
    </source>
</evidence>
<gene>
    <name evidence="9" type="ORF">K493DRAFT_235457</name>
</gene>
<feature type="compositionally biased region" description="Basic residues" evidence="6">
    <location>
        <begin position="1"/>
        <end position="11"/>
    </location>
</feature>
<dbReference type="Gene3D" id="2.30.29.30">
    <property type="entry name" value="Pleckstrin-homology domain (PH domain)/Phosphotyrosine-binding domain (PTB)"/>
    <property type="match status" value="1"/>
</dbReference>
<organism evidence="9 10">
    <name type="scientific">Basidiobolus meristosporus CBS 931.73</name>
    <dbReference type="NCBI Taxonomy" id="1314790"/>
    <lineage>
        <taxon>Eukaryota</taxon>
        <taxon>Fungi</taxon>
        <taxon>Fungi incertae sedis</taxon>
        <taxon>Zoopagomycota</taxon>
        <taxon>Entomophthoromycotina</taxon>
        <taxon>Basidiobolomycetes</taxon>
        <taxon>Basidiobolales</taxon>
        <taxon>Basidiobolaceae</taxon>
        <taxon>Basidiobolus</taxon>
    </lineage>
</organism>
<dbReference type="InterPro" id="IPR045258">
    <property type="entry name" value="ACAP1/2/3-like"/>
</dbReference>
<dbReference type="STRING" id="1314790.A0A1Y1XST6"/>
<feature type="non-terminal residue" evidence="9">
    <location>
        <position position="584"/>
    </location>
</feature>
<dbReference type="SUPFAM" id="SSF103657">
    <property type="entry name" value="BAR/IMD domain-like"/>
    <property type="match status" value="1"/>
</dbReference>
<feature type="domain" description="Arf-GAP" evidence="8">
    <location>
        <begin position="475"/>
        <end position="584"/>
    </location>
</feature>
<feature type="compositionally biased region" description="Polar residues" evidence="6">
    <location>
        <begin position="34"/>
        <end position="46"/>
    </location>
</feature>
<dbReference type="InterPro" id="IPR038508">
    <property type="entry name" value="ArfGAP_dom_sf"/>
</dbReference>
<evidence type="ECO:0000313" key="10">
    <source>
        <dbReference type="Proteomes" id="UP000193498"/>
    </source>
</evidence>
<dbReference type="PROSITE" id="PS50003">
    <property type="entry name" value="PH_DOMAIN"/>
    <property type="match status" value="1"/>
</dbReference>
<feature type="compositionally biased region" description="Basic and acidic residues" evidence="6">
    <location>
        <begin position="278"/>
        <end position="292"/>
    </location>
</feature>
<proteinExistence type="predicted"/>
<dbReference type="SMART" id="SM00105">
    <property type="entry name" value="ArfGap"/>
    <property type="match status" value="1"/>
</dbReference>
<feature type="compositionally biased region" description="Low complexity" evidence="6">
    <location>
        <begin position="19"/>
        <end position="30"/>
    </location>
</feature>
<evidence type="ECO:0000256" key="1">
    <source>
        <dbReference type="ARBA" id="ARBA00022723"/>
    </source>
</evidence>
<keyword evidence="1" id="KW-0479">Metal-binding</keyword>
<dbReference type="InterPro" id="IPR004148">
    <property type="entry name" value="BAR_dom"/>
</dbReference>
<dbReference type="PANTHER" id="PTHR23180">
    <property type="entry name" value="CENTAURIN/ARF"/>
    <property type="match status" value="1"/>
</dbReference>
<comment type="caution">
    <text evidence="9">The sequence shown here is derived from an EMBL/GenBank/DDBJ whole genome shotgun (WGS) entry which is preliminary data.</text>
</comment>
<evidence type="ECO:0000256" key="3">
    <source>
        <dbReference type="ARBA" id="ARBA00022833"/>
    </source>
</evidence>
<evidence type="ECO:0000259" key="8">
    <source>
        <dbReference type="PROSITE" id="PS50115"/>
    </source>
</evidence>
<dbReference type="Gene3D" id="1.20.1270.60">
    <property type="entry name" value="Arfaptin homology (AH) domain/BAR domain"/>
    <property type="match status" value="1"/>
</dbReference>
<dbReference type="InterPro" id="IPR027267">
    <property type="entry name" value="AH/BAR_dom_sf"/>
</dbReference>
<evidence type="ECO:0000256" key="4">
    <source>
        <dbReference type="PROSITE-ProRule" id="PRU00288"/>
    </source>
</evidence>
<feature type="region of interest" description="Disordered" evidence="6">
    <location>
        <begin position="278"/>
        <end position="319"/>
    </location>
</feature>
<keyword evidence="2 4" id="KW-0863">Zinc-finger</keyword>
<dbReference type="Pfam" id="PF16746">
    <property type="entry name" value="BAR_3"/>
    <property type="match status" value="1"/>
</dbReference>
<dbReference type="FunCoup" id="A0A1Y1XST6">
    <property type="interactions" value="315"/>
</dbReference>
<dbReference type="OrthoDB" id="10266696at2759"/>
<sequence>MLHSPLSKKRSTSTQHQYSPLSPSSISSSEHSGRIQNAQASPSRNTLEGRSLAESFNLDIVDSPLLRYKIQQSEKSIASLKTEVKRLIKAVSEYEEAGRMEILACRKLIHTVKKSRCLDSVNYLLENWLNSIVKFREAVYDRLETLVKNPMEKLYEKEIKSADGKTKDFLKEAEEFYQFEAKHLSLRLDKNRNGSPQDVQYEKRKEIFGQKILDIYLFLHELTEGPKEGELMMYFLSFIQKYLGYVKEIHNSIEENKHELLCVEHIVSSICKVTNEQRKSIQERRRQSEKRINASSSSMHDSRKSLKRSSKSNSLLNTGDRVKSQVGGIRDLGSFDIELASSAGRHKEGVLYSPAKRRPSNLDSSWHGNWCVISRGHFSEIVNWKKKPEAHKASISLKLASVRQLPNADRRFCFELVTLTGKRVYQALSHEDMVDWINVLKNAIESQLNGMSSSSDLRALSMVDKKGKAKESEGKESIRTVLKHDPSNAQCADCGSKNPEWCSINFGILLCIECSGIHRSLGTHVSKIRSLTLDKSFSPDLIEMISRIGNRVFNEIWESQVASSTNDPARRLKPCNTDSREAKA</sequence>
<dbReference type="Proteomes" id="UP000193498">
    <property type="component" value="Unassembled WGS sequence"/>
</dbReference>
<dbReference type="InterPro" id="IPR011993">
    <property type="entry name" value="PH-like_dom_sf"/>
</dbReference>
<dbReference type="SUPFAM" id="SSF50729">
    <property type="entry name" value="PH domain-like"/>
    <property type="match status" value="1"/>
</dbReference>
<dbReference type="InterPro" id="IPR037278">
    <property type="entry name" value="ARFGAP/RecO"/>
</dbReference>
<dbReference type="PRINTS" id="PR00405">
    <property type="entry name" value="REVINTRACTNG"/>
</dbReference>
<dbReference type="PANTHER" id="PTHR23180:SF160">
    <property type="entry name" value="ADP-RIBOSYLATION FACTOR GTPASE-ACTIVATING PROTEIN EFFECTOR PROTEIN 1"/>
    <property type="match status" value="1"/>
</dbReference>
<keyword evidence="10" id="KW-1185">Reference proteome</keyword>
<evidence type="ECO:0000256" key="6">
    <source>
        <dbReference type="SAM" id="MobiDB-lite"/>
    </source>
</evidence>
<evidence type="ECO:0000313" key="9">
    <source>
        <dbReference type="EMBL" id="ORX88829.1"/>
    </source>
</evidence>
<dbReference type="Pfam" id="PF01412">
    <property type="entry name" value="ArfGap"/>
    <property type="match status" value="1"/>
</dbReference>
<feature type="region of interest" description="Disordered" evidence="6">
    <location>
        <begin position="1"/>
        <end position="46"/>
    </location>
</feature>
<dbReference type="EMBL" id="MCFE01000494">
    <property type="protein sequence ID" value="ORX88829.1"/>
    <property type="molecule type" value="Genomic_DNA"/>
</dbReference>
<dbReference type="PROSITE" id="PS50115">
    <property type="entry name" value="ARFGAP"/>
    <property type="match status" value="1"/>
</dbReference>
<dbReference type="InterPro" id="IPR001164">
    <property type="entry name" value="ArfGAP_dom"/>
</dbReference>
<evidence type="ECO:0000256" key="2">
    <source>
        <dbReference type="ARBA" id="ARBA00022771"/>
    </source>
</evidence>
<protein>
    <submittedName>
        <fullName evidence="9">ArfGap-domain-containing protein</fullName>
    </submittedName>
</protein>
<feature type="coiled-coil region" evidence="5">
    <location>
        <begin position="70"/>
        <end position="97"/>
    </location>
</feature>
<keyword evidence="3" id="KW-0862">Zinc</keyword>
<feature type="domain" description="PH" evidence="7">
    <location>
        <begin position="344"/>
        <end position="445"/>
    </location>
</feature>
<dbReference type="GO" id="GO:0005096">
    <property type="term" value="F:GTPase activator activity"/>
    <property type="evidence" value="ECO:0007669"/>
    <property type="project" value="InterPro"/>
</dbReference>